<keyword evidence="11 15" id="KW-0239">DNA-directed DNA polymerase</keyword>
<evidence type="ECO:0000256" key="9">
    <source>
        <dbReference type="ARBA" id="ARBA00022763"/>
    </source>
</evidence>
<dbReference type="Proteomes" id="UP000002588">
    <property type="component" value="Chromosome"/>
</dbReference>
<keyword evidence="6 15" id="KW-0548">Nucleotidyltransferase</keyword>
<keyword evidence="3 15" id="KW-0515">Mutator protein</keyword>
<feature type="binding site" evidence="15">
    <location>
        <position position="8"/>
    </location>
    <ligand>
        <name>Mg(2+)</name>
        <dbReference type="ChEBI" id="CHEBI:18420"/>
    </ligand>
</feature>
<dbReference type="Gene3D" id="3.30.70.270">
    <property type="match status" value="1"/>
</dbReference>
<keyword evidence="7 15" id="KW-0235">DNA replication</keyword>
<dbReference type="HOGENOM" id="CLU_012348_1_2_4"/>
<comment type="subcellular location">
    <subcellularLocation>
        <location evidence="1 15">Cytoplasm</location>
    </subcellularLocation>
</comment>
<dbReference type="GO" id="GO:0006281">
    <property type="term" value="P:DNA repair"/>
    <property type="evidence" value="ECO:0007669"/>
    <property type="project" value="UniProtKB-UniRule"/>
</dbReference>
<keyword evidence="18" id="KW-1185">Reference proteome</keyword>
<dbReference type="InterPro" id="IPR043502">
    <property type="entry name" value="DNA/RNA_pol_sf"/>
</dbReference>
<comment type="cofactor">
    <cofactor evidence="15">
        <name>Mg(2+)</name>
        <dbReference type="ChEBI" id="CHEBI:18420"/>
    </cofactor>
    <text evidence="15">Binds 2 magnesium ions per subunit.</text>
</comment>
<dbReference type="GO" id="GO:0042276">
    <property type="term" value="P:error-prone translesion synthesis"/>
    <property type="evidence" value="ECO:0007669"/>
    <property type="project" value="TreeGrafter"/>
</dbReference>
<comment type="function">
    <text evidence="15">Poorly processive, error-prone DNA polymerase involved in untargeted mutagenesis. Copies undamaged DNA at stalled replication forks, which arise in vivo from mismatched or misaligned primer ends. These misaligned primers can be extended by PolIV. Exhibits no 3'-5' exonuclease (proofreading) activity. May be involved in translesional synthesis, in conjunction with the beta clamp from PolIII.</text>
</comment>
<dbReference type="Gene3D" id="3.30.1490.100">
    <property type="entry name" value="DNA polymerase, Y-family, little finger domain"/>
    <property type="match status" value="1"/>
</dbReference>
<dbReference type="Pfam" id="PF11799">
    <property type="entry name" value="IMS_C"/>
    <property type="match status" value="1"/>
</dbReference>
<keyword evidence="9 15" id="KW-0227">DNA damage</keyword>
<dbReference type="InterPro" id="IPR001126">
    <property type="entry name" value="UmuC"/>
</dbReference>
<dbReference type="HAMAP" id="MF_01113">
    <property type="entry name" value="DNApol_IV"/>
    <property type="match status" value="1"/>
</dbReference>
<dbReference type="SUPFAM" id="SSF100879">
    <property type="entry name" value="Lesion bypass DNA polymerase (Y-family), little finger domain"/>
    <property type="match status" value="1"/>
</dbReference>
<feature type="binding site" evidence="15">
    <location>
        <position position="103"/>
    </location>
    <ligand>
        <name>Mg(2+)</name>
        <dbReference type="ChEBI" id="CHEBI:18420"/>
    </ligand>
</feature>
<evidence type="ECO:0000256" key="11">
    <source>
        <dbReference type="ARBA" id="ARBA00022932"/>
    </source>
</evidence>
<evidence type="ECO:0000256" key="1">
    <source>
        <dbReference type="ARBA" id="ARBA00004496"/>
    </source>
</evidence>
<feature type="active site" evidence="15">
    <location>
        <position position="104"/>
    </location>
</feature>
<evidence type="ECO:0000256" key="3">
    <source>
        <dbReference type="ARBA" id="ARBA00022457"/>
    </source>
</evidence>
<dbReference type="PANTHER" id="PTHR11076:SF33">
    <property type="entry name" value="DNA POLYMERASE KAPPA"/>
    <property type="match status" value="1"/>
</dbReference>
<dbReference type="InterPro" id="IPR043128">
    <property type="entry name" value="Rev_trsase/Diguanyl_cyclase"/>
</dbReference>
<evidence type="ECO:0000256" key="13">
    <source>
        <dbReference type="ARBA" id="ARBA00023204"/>
    </source>
</evidence>
<evidence type="ECO:0000256" key="10">
    <source>
        <dbReference type="ARBA" id="ARBA00022842"/>
    </source>
</evidence>
<dbReference type="Gene3D" id="3.40.1170.60">
    <property type="match status" value="1"/>
</dbReference>
<feature type="domain" description="UmuC" evidence="16">
    <location>
        <begin position="4"/>
        <end position="185"/>
    </location>
</feature>
<dbReference type="EMBL" id="AM406670">
    <property type="protein sequence ID" value="CAL95402.1"/>
    <property type="molecule type" value="Genomic_DNA"/>
</dbReference>
<keyword evidence="5 15" id="KW-0808">Transferase</keyword>
<feature type="site" description="Substrate discrimination" evidence="15">
    <location>
        <position position="13"/>
    </location>
</feature>
<dbReference type="InterPro" id="IPR053848">
    <property type="entry name" value="IMS_HHH_1"/>
</dbReference>
<dbReference type="GO" id="GO:0009432">
    <property type="term" value="P:SOS response"/>
    <property type="evidence" value="ECO:0007669"/>
    <property type="project" value="UniProtKB-ARBA"/>
</dbReference>
<comment type="similarity">
    <text evidence="2 15">Belongs to the DNA polymerase type-Y family.</text>
</comment>
<dbReference type="FunFam" id="3.40.1170.60:FF:000001">
    <property type="entry name" value="DNA polymerase IV"/>
    <property type="match status" value="1"/>
</dbReference>
<keyword evidence="10 15" id="KW-0460">Magnesium</keyword>
<dbReference type="SUPFAM" id="SSF56672">
    <property type="entry name" value="DNA/RNA polymerases"/>
    <property type="match status" value="1"/>
</dbReference>
<dbReference type="eggNOG" id="COG0389">
    <property type="taxonomic scope" value="Bacteria"/>
</dbReference>
<keyword evidence="12 15" id="KW-0238">DNA-binding</keyword>
<sequence>MRKIIHCDCDCFYAAVEVRDNPALAGKPVAVGGRAETRGVIATCSYEARAFGVHSAMSTARALQRCPQLILLPPDFERYRAASRQILAIYRDYTALVEPLSLDEAYLDVSGVDRCKGSATLMAQEIRARIRAEVGITASAGIAPNKFLAKVASDWNKPDGQFVVRPDEVAAFVAALPVKKIFGVGKVTAARLNRLGVHTCGDLRPWTLAALTREFGSFGASLHRLCRGIDEREVKPDRVRKSLSVETTYVTDLPDLAACAAALPALIEEFGRRFGRARDLRPVHKAVVKIKFADFSQTTVECVASAPDTAVWQALLAEGHARRGLPVRLLGVGVRFAEEGRDAAVARQIGLFGETAG</sequence>
<keyword evidence="4 15" id="KW-0963">Cytoplasm</keyword>
<comment type="subunit">
    <text evidence="15">Monomer.</text>
</comment>
<proteinExistence type="inferred from homology"/>
<evidence type="ECO:0000256" key="7">
    <source>
        <dbReference type="ARBA" id="ARBA00022705"/>
    </source>
</evidence>
<dbReference type="GO" id="GO:0003684">
    <property type="term" value="F:damaged DNA binding"/>
    <property type="evidence" value="ECO:0007669"/>
    <property type="project" value="InterPro"/>
</dbReference>
<comment type="catalytic activity">
    <reaction evidence="14 15">
        <text>DNA(n) + a 2'-deoxyribonucleoside 5'-triphosphate = DNA(n+1) + diphosphate</text>
        <dbReference type="Rhea" id="RHEA:22508"/>
        <dbReference type="Rhea" id="RHEA-COMP:17339"/>
        <dbReference type="Rhea" id="RHEA-COMP:17340"/>
        <dbReference type="ChEBI" id="CHEBI:33019"/>
        <dbReference type="ChEBI" id="CHEBI:61560"/>
        <dbReference type="ChEBI" id="CHEBI:173112"/>
        <dbReference type="EC" id="2.7.7.7"/>
    </reaction>
</comment>
<dbReference type="InterPro" id="IPR050116">
    <property type="entry name" value="DNA_polymerase-Y"/>
</dbReference>
<organism evidence="17 18">
    <name type="scientific">Azoarcus sp. (strain BH72)</name>
    <dbReference type="NCBI Taxonomy" id="418699"/>
    <lineage>
        <taxon>Bacteria</taxon>
        <taxon>Pseudomonadati</taxon>
        <taxon>Pseudomonadota</taxon>
        <taxon>Betaproteobacteria</taxon>
        <taxon>Rhodocyclales</taxon>
        <taxon>Zoogloeaceae</taxon>
        <taxon>Azoarcus</taxon>
    </lineage>
</organism>
<evidence type="ECO:0000256" key="15">
    <source>
        <dbReference type="HAMAP-Rule" id="MF_01113"/>
    </source>
</evidence>
<dbReference type="KEGG" id="azo:azo2786"/>
<dbReference type="PROSITE" id="PS50173">
    <property type="entry name" value="UMUC"/>
    <property type="match status" value="1"/>
</dbReference>
<evidence type="ECO:0000259" key="16">
    <source>
        <dbReference type="PROSITE" id="PS50173"/>
    </source>
</evidence>
<dbReference type="GO" id="GO:0000287">
    <property type="term" value="F:magnesium ion binding"/>
    <property type="evidence" value="ECO:0007669"/>
    <property type="project" value="UniProtKB-UniRule"/>
</dbReference>
<dbReference type="RefSeq" id="WP_011766512.1">
    <property type="nucleotide sequence ID" value="NC_008702.1"/>
</dbReference>
<dbReference type="CDD" id="cd03586">
    <property type="entry name" value="PolY_Pol_IV_kappa"/>
    <property type="match status" value="1"/>
</dbReference>
<evidence type="ECO:0000256" key="2">
    <source>
        <dbReference type="ARBA" id="ARBA00010945"/>
    </source>
</evidence>
<dbReference type="Gene3D" id="1.10.150.20">
    <property type="entry name" value="5' to 3' exonuclease, C-terminal subdomain"/>
    <property type="match status" value="1"/>
</dbReference>
<dbReference type="GO" id="GO:0006261">
    <property type="term" value="P:DNA-templated DNA replication"/>
    <property type="evidence" value="ECO:0007669"/>
    <property type="project" value="UniProtKB-UniRule"/>
</dbReference>
<dbReference type="InterPro" id="IPR017961">
    <property type="entry name" value="DNA_pol_Y-fam_little_finger"/>
</dbReference>
<dbReference type="InterPro" id="IPR022880">
    <property type="entry name" value="DNApol_IV"/>
</dbReference>
<dbReference type="EC" id="2.7.7.7" evidence="15"/>
<evidence type="ECO:0000256" key="4">
    <source>
        <dbReference type="ARBA" id="ARBA00022490"/>
    </source>
</evidence>
<evidence type="ECO:0000256" key="5">
    <source>
        <dbReference type="ARBA" id="ARBA00022679"/>
    </source>
</evidence>
<keyword evidence="8 15" id="KW-0479">Metal-binding</keyword>
<protein>
    <recommendedName>
        <fullName evidence="15">DNA polymerase IV</fullName>
        <shortName evidence="15">Pol IV</shortName>
        <ecNumber evidence="15">2.7.7.7</ecNumber>
    </recommendedName>
</protein>
<dbReference type="Pfam" id="PF00817">
    <property type="entry name" value="IMS"/>
    <property type="match status" value="1"/>
</dbReference>
<dbReference type="GO" id="GO:0005829">
    <property type="term" value="C:cytosol"/>
    <property type="evidence" value="ECO:0007669"/>
    <property type="project" value="TreeGrafter"/>
</dbReference>
<evidence type="ECO:0000256" key="6">
    <source>
        <dbReference type="ARBA" id="ARBA00022695"/>
    </source>
</evidence>
<evidence type="ECO:0000256" key="8">
    <source>
        <dbReference type="ARBA" id="ARBA00022723"/>
    </source>
</evidence>
<name>A1K997_AZOSB</name>
<evidence type="ECO:0000313" key="17">
    <source>
        <dbReference type="EMBL" id="CAL95402.1"/>
    </source>
</evidence>
<dbReference type="Pfam" id="PF21999">
    <property type="entry name" value="IMS_HHH_1"/>
    <property type="match status" value="1"/>
</dbReference>
<dbReference type="STRING" id="62928.azo2786"/>
<evidence type="ECO:0000313" key="18">
    <source>
        <dbReference type="Proteomes" id="UP000002588"/>
    </source>
</evidence>
<dbReference type="PANTHER" id="PTHR11076">
    <property type="entry name" value="DNA REPAIR POLYMERASE UMUC / TRANSFERASE FAMILY MEMBER"/>
    <property type="match status" value="1"/>
</dbReference>
<evidence type="ECO:0000256" key="12">
    <source>
        <dbReference type="ARBA" id="ARBA00023125"/>
    </source>
</evidence>
<evidence type="ECO:0000256" key="14">
    <source>
        <dbReference type="ARBA" id="ARBA00049244"/>
    </source>
</evidence>
<dbReference type="AlphaFoldDB" id="A1K997"/>
<dbReference type="FunFam" id="1.10.150.20:FF:000019">
    <property type="entry name" value="DNA polymerase IV"/>
    <property type="match status" value="1"/>
</dbReference>
<dbReference type="NCBIfam" id="NF002677">
    <property type="entry name" value="PRK02406.1"/>
    <property type="match status" value="1"/>
</dbReference>
<dbReference type="GO" id="GO:0003887">
    <property type="term" value="F:DNA-directed DNA polymerase activity"/>
    <property type="evidence" value="ECO:0007669"/>
    <property type="project" value="UniProtKB-UniRule"/>
</dbReference>
<dbReference type="InterPro" id="IPR036775">
    <property type="entry name" value="DNA_pol_Y-fam_lit_finger_sf"/>
</dbReference>
<keyword evidence="13 15" id="KW-0234">DNA repair</keyword>
<gene>
    <name evidence="17" type="primary">dinP</name>
    <name evidence="15" type="synonym">dinB</name>
    <name evidence="17" type="ordered locus">azo2786</name>
</gene>
<accession>A1K997</accession>
<reference evidence="17 18" key="1">
    <citation type="journal article" date="2006" name="Nat. Biotechnol.">
        <title>Complete genome of the mutualistic, N2-fixing grass endophyte Azoarcus sp. strain BH72.</title>
        <authorList>
            <person name="Krause A."/>
            <person name="Ramakumar A."/>
            <person name="Bartels D."/>
            <person name="Battistoni F."/>
            <person name="Bekel T."/>
            <person name="Boch J."/>
            <person name="Boehm M."/>
            <person name="Friedrich F."/>
            <person name="Hurek T."/>
            <person name="Krause L."/>
            <person name="Linke B."/>
            <person name="McHardy A.C."/>
            <person name="Sarkar A."/>
            <person name="Schneiker S."/>
            <person name="Syed A.A."/>
            <person name="Thauer R."/>
            <person name="Vorhoelter F.-J."/>
            <person name="Weidner S."/>
            <person name="Puehler A."/>
            <person name="Reinhold-Hurek B."/>
            <person name="Kaiser O."/>
            <person name="Goesmann A."/>
        </authorList>
    </citation>
    <scope>NUCLEOTIDE SEQUENCE [LARGE SCALE GENOMIC DNA]</scope>
    <source>
        <strain evidence="17 18">BH72</strain>
    </source>
</reference>